<sequence length="215" mass="23774">MNLYPSRGLEVYGFEIKVSRADWLRELKNPAKSAAVQRFCDRWWVIAPDGVILDGELPPTWGYYEAQSSGKIRQVVSAPKLEPEAINRAFVAAMLRRASALDEDLVKATVSAEIERLREGDEQRVAREIELRSRRFKESQDAIAEIEAISGVAISQWGKSDQIGRAVKAVLTSGVLETWGGIEGVRKRAAAILTQCDEALAMFPAAEPKVGECNT</sequence>
<evidence type="ECO:0000313" key="2">
    <source>
        <dbReference type="Proteomes" id="UP000298234"/>
    </source>
</evidence>
<organism evidence="1 2">
    <name type="scientific">Burkholderia cepacia</name>
    <name type="common">Pseudomonas cepacia</name>
    <dbReference type="NCBI Taxonomy" id="292"/>
    <lineage>
        <taxon>Bacteria</taxon>
        <taxon>Pseudomonadati</taxon>
        <taxon>Pseudomonadota</taxon>
        <taxon>Betaproteobacteria</taxon>
        <taxon>Burkholderiales</taxon>
        <taxon>Burkholderiaceae</taxon>
        <taxon>Burkholderia</taxon>
        <taxon>Burkholderia cepacia complex</taxon>
    </lineage>
</organism>
<dbReference type="AlphaFoldDB" id="A0AAX2RKF8"/>
<comment type="caution">
    <text evidence="1">The sequence shown here is derived from an EMBL/GenBank/DDBJ whole genome shotgun (WGS) entry which is preliminary data.</text>
</comment>
<reference evidence="1 2" key="1">
    <citation type="submission" date="2019-03" db="EMBL/GenBank/DDBJ databases">
        <title>Burkholderia cepacia outbreak.</title>
        <authorList>
            <person name="Farzana R."/>
            <person name="Walsh T.R."/>
        </authorList>
    </citation>
    <scope>NUCLEOTIDE SEQUENCE [LARGE SCALE GENOMIC DNA]</scope>
    <source>
        <strain evidence="2">d13</strain>
    </source>
</reference>
<name>A0AAX2RKF8_BURCE</name>
<dbReference type="RefSeq" id="WP_134256802.1">
    <property type="nucleotide sequence ID" value="NZ_SNSG01000032.1"/>
</dbReference>
<accession>A0AAX2RKF8</accession>
<protein>
    <submittedName>
        <fullName evidence="1">Uncharacterized protein</fullName>
    </submittedName>
</protein>
<evidence type="ECO:0000313" key="1">
    <source>
        <dbReference type="EMBL" id="TEU41584.1"/>
    </source>
</evidence>
<gene>
    <name evidence="1" type="ORF">E3D37_26560</name>
</gene>
<dbReference type="EMBL" id="SNSQ01000035">
    <property type="protein sequence ID" value="TEU41584.1"/>
    <property type="molecule type" value="Genomic_DNA"/>
</dbReference>
<dbReference type="Proteomes" id="UP000298234">
    <property type="component" value="Unassembled WGS sequence"/>
</dbReference>
<proteinExistence type="predicted"/>